<dbReference type="KEGG" id="tpz:Tph_c16270"/>
<evidence type="ECO:0000313" key="3">
    <source>
        <dbReference type="Proteomes" id="UP000000467"/>
    </source>
</evidence>
<dbReference type="Proteomes" id="UP000000467">
    <property type="component" value="Chromosome"/>
</dbReference>
<dbReference type="EMBL" id="CP003732">
    <property type="protein sequence ID" value="AFV11832.1"/>
    <property type="molecule type" value="Genomic_DNA"/>
</dbReference>
<dbReference type="HOGENOM" id="CLU_096497_0_0_9"/>
<reference evidence="2 3" key="1">
    <citation type="journal article" date="2012" name="BMC Genomics">
        <title>Genome-guided analysis of physiological and morphological traits of the fermentative acetate oxidizer Thermacetogenium phaeum.</title>
        <authorList>
            <person name="Oehler D."/>
            <person name="Poehlein A."/>
            <person name="Leimbach A."/>
            <person name="Muller N."/>
            <person name="Daniel R."/>
            <person name="Gottschalk G."/>
            <person name="Schink B."/>
        </authorList>
    </citation>
    <scope>NUCLEOTIDE SEQUENCE [LARGE SCALE GENOMIC DNA]</scope>
    <source>
        <strain evidence="3">ATCC BAA-254 / DSM 26808 / PB</strain>
    </source>
</reference>
<keyword evidence="1" id="KW-0472">Membrane</keyword>
<protein>
    <recommendedName>
        <fullName evidence="4">Mg2+ and Co2+ transporter CorB</fullName>
    </recommendedName>
</protein>
<dbReference type="OrthoDB" id="2111373at2"/>
<accession>K4LIG5</accession>
<keyword evidence="3" id="KW-1185">Reference proteome</keyword>
<keyword evidence="1" id="KW-1133">Transmembrane helix</keyword>
<name>K4LIG5_THEPS</name>
<feature type="transmembrane region" description="Helical" evidence="1">
    <location>
        <begin position="12"/>
        <end position="33"/>
    </location>
</feature>
<keyword evidence="1" id="KW-0812">Transmembrane</keyword>
<dbReference type="RefSeq" id="WP_015050712.1">
    <property type="nucleotide sequence ID" value="NC_018870.1"/>
</dbReference>
<dbReference type="STRING" id="1089553.Tph_c16270"/>
<dbReference type="AlphaFoldDB" id="K4LIG5"/>
<evidence type="ECO:0008006" key="4">
    <source>
        <dbReference type="Google" id="ProtNLM"/>
    </source>
</evidence>
<sequence length="196" mass="20843">MSDQGKWLRRALSNALLTFVLSILFSYLSDLLLGRITALLLGFVILLIVILIGVLFDIIGFAAAAADVGHMNARAANKVWGARQAVKLIKNADQVAIFCNDVMGDICATVGGAVGVAIVFRLLAGHPGLDTTLLMTLMTGLVAALTVGGKAIGKGFALNEATEVMFRIGQIAAWIEKITGYEFFCPVKKKVKNCDS</sequence>
<evidence type="ECO:0000313" key="2">
    <source>
        <dbReference type="EMBL" id="AFV11832.1"/>
    </source>
</evidence>
<gene>
    <name evidence="2" type="ordered locus">Tph_c16270</name>
</gene>
<organism evidence="2 3">
    <name type="scientific">Thermacetogenium phaeum (strain ATCC BAA-254 / DSM 26808 / PB)</name>
    <dbReference type="NCBI Taxonomy" id="1089553"/>
    <lineage>
        <taxon>Bacteria</taxon>
        <taxon>Bacillati</taxon>
        <taxon>Bacillota</taxon>
        <taxon>Clostridia</taxon>
        <taxon>Thermoanaerobacterales</taxon>
        <taxon>Thermoanaerobacteraceae</taxon>
        <taxon>Thermacetogenium</taxon>
    </lineage>
</organism>
<evidence type="ECO:0000256" key="1">
    <source>
        <dbReference type="SAM" id="Phobius"/>
    </source>
</evidence>
<proteinExistence type="predicted"/>
<dbReference type="eggNOG" id="COG1253">
    <property type="taxonomic scope" value="Bacteria"/>
</dbReference>
<feature type="transmembrane region" description="Helical" evidence="1">
    <location>
        <begin position="39"/>
        <end position="64"/>
    </location>
</feature>